<evidence type="ECO:0000259" key="2">
    <source>
        <dbReference type="Pfam" id="PF18142"/>
    </source>
</evidence>
<organism evidence="3 4">
    <name type="scientific">Cladonia borealis</name>
    <dbReference type="NCBI Taxonomy" id="184061"/>
    <lineage>
        <taxon>Eukaryota</taxon>
        <taxon>Fungi</taxon>
        <taxon>Dikarya</taxon>
        <taxon>Ascomycota</taxon>
        <taxon>Pezizomycotina</taxon>
        <taxon>Lecanoromycetes</taxon>
        <taxon>OSLEUM clade</taxon>
        <taxon>Lecanoromycetidae</taxon>
        <taxon>Lecanorales</taxon>
        <taxon>Lecanorineae</taxon>
        <taxon>Cladoniaceae</taxon>
        <taxon>Cladonia</taxon>
    </lineage>
</organism>
<dbReference type="Pfam" id="PF18142">
    <property type="entry name" value="SLATT_fungal"/>
    <property type="match status" value="1"/>
</dbReference>
<dbReference type="InterPro" id="IPR041622">
    <property type="entry name" value="SLATT_fungi"/>
</dbReference>
<dbReference type="AlphaFoldDB" id="A0AA39V4U7"/>
<feature type="compositionally biased region" description="Basic and acidic residues" evidence="1">
    <location>
        <begin position="293"/>
        <end position="303"/>
    </location>
</feature>
<evidence type="ECO:0000313" key="4">
    <source>
        <dbReference type="Proteomes" id="UP001166286"/>
    </source>
</evidence>
<sequence>MPPDPDLEGRDAPPPRRSSFDGPPPPKLVKFRNLTGIDTPGNIKRDYRQRPAKNVGIYSRVVSEEKKTQVQYYIMASIIEASFLSQIVVAATLTALGAADASYIAITVLGSVNTVIAGIQTYLKGQGLPNRLRQYEFGLRKLREYIEDRERDFSHADCPRNVDHEIADIAAMYKAVRQTAEDNTPENYLPMAGAGKKLLGEVASRITGKDENTGLSTGLLSDPPTEETAPDTAGSSKPNAAASDTPEQANGAKPPSSERAGAADQPNHEAEEPAATGSTPNEEGETEETPLLQRDDKAAADSK</sequence>
<dbReference type="EMBL" id="JAFEKC020000002">
    <property type="protein sequence ID" value="KAK0516358.1"/>
    <property type="molecule type" value="Genomic_DNA"/>
</dbReference>
<dbReference type="PANTHER" id="PTHR38793:SF3">
    <property type="entry name" value="SMODS AND SLOG-ASSOCIATING 2TM EFFECTOR DOMAIN-CONTAINING PROTEIN"/>
    <property type="match status" value="1"/>
</dbReference>
<dbReference type="Proteomes" id="UP001166286">
    <property type="component" value="Unassembled WGS sequence"/>
</dbReference>
<gene>
    <name evidence="3" type="ORF">JMJ35_000961</name>
</gene>
<protein>
    <recommendedName>
        <fullName evidence="2">SMODS and SLOG-associating 2TM effector domain-containing protein</fullName>
    </recommendedName>
</protein>
<proteinExistence type="predicted"/>
<keyword evidence="4" id="KW-1185">Reference proteome</keyword>
<comment type="caution">
    <text evidence="3">The sequence shown here is derived from an EMBL/GenBank/DDBJ whole genome shotgun (WGS) entry which is preliminary data.</text>
</comment>
<feature type="domain" description="SMODS and SLOG-associating 2TM effector" evidence="2">
    <location>
        <begin position="60"/>
        <end position="178"/>
    </location>
</feature>
<feature type="region of interest" description="Disordered" evidence="1">
    <location>
        <begin position="207"/>
        <end position="303"/>
    </location>
</feature>
<evidence type="ECO:0000256" key="1">
    <source>
        <dbReference type="SAM" id="MobiDB-lite"/>
    </source>
</evidence>
<evidence type="ECO:0000313" key="3">
    <source>
        <dbReference type="EMBL" id="KAK0516358.1"/>
    </source>
</evidence>
<name>A0AA39V4U7_9LECA</name>
<reference evidence="3" key="1">
    <citation type="submission" date="2023-03" db="EMBL/GenBank/DDBJ databases">
        <title>Complete genome of Cladonia borealis.</title>
        <authorList>
            <person name="Park H."/>
        </authorList>
    </citation>
    <scope>NUCLEOTIDE SEQUENCE</scope>
    <source>
        <strain evidence="3">ANT050790</strain>
    </source>
</reference>
<dbReference type="NCBIfam" id="NF033635">
    <property type="entry name" value="SLATT_fungal"/>
    <property type="match status" value="1"/>
</dbReference>
<dbReference type="PANTHER" id="PTHR38793">
    <property type="entry name" value="SLATT_FUNGAL DOMAIN-CONTAINING PROTEIN-RELATED"/>
    <property type="match status" value="1"/>
</dbReference>
<accession>A0AA39V4U7</accession>
<feature type="region of interest" description="Disordered" evidence="1">
    <location>
        <begin position="1"/>
        <end position="27"/>
    </location>
</feature>